<evidence type="ECO:0000256" key="1">
    <source>
        <dbReference type="SAM" id="SignalP"/>
    </source>
</evidence>
<keyword evidence="3" id="KW-1185">Reference proteome</keyword>
<protein>
    <recommendedName>
        <fullName evidence="4">Outer membrane protein beta-barrel domain-containing protein</fullName>
    </recommendedName>
</protein>
<gene>
    <name evidence="2" type="ORF">J0A68_15100</name>
</gene>
<feature type="chain" id="PRO_5045756352" description="Outer membrane protein beta-barrel domain-containing protein" evidence="1">
    <location>
        <begin position="20"/>
        <end position="202"/>
    </location>
</feature>
<accession>A0ABS3C6T5</accession>
<evidence type="ECO:0000313" key="2">
    <source>
        <dbReference type="EMBL" id="MBN7812279.1"/>
    </source>
</evidence>
<keyword evidence="1" id="KW-0732">Signal</keyword>
<organism evidence="2 3">
    <name type="scientific">Algoriphagus oliviformis</name>
    <dbReference type="NCBI Taxonomy" id="2811231"/>
    <lineage>
        <taxon>Bacteria</taxon>
        <taxon>Pseudomonadati</taxon>
        <taxon>Bacteroidota</taxon>
        <taxon>Cytophagia</taxon>
        <taxon>Cytophagales</taxon>
        <taxon>Cyclobacteriaceae</taxon>
        <taxon>Algoriphagus</taxon>
    </lineage>
</organism>
<comment type="caution">
    <text evidence="2">The sequence shown here is derived from an EMBL/GenBank/DDBJ whole genome shotgun (WGS) entry which is preliminary data.</text>
</comment>
<sequence>MKKNLLAIFLILNSVVAFAQNGLELKGYFGFSGTLTGPKAELVGASSVEMERFREFGVMVSSGLGGKFRLNGGINYAYGTVEYFPNLPPCVNCQSISYAHNPDFRMLSIPVYAEYELTRFLYVAAGPLVDFQLSEGNNFDEQSGLGYLVGLGGKVRADKFTFSVFPHYKRHGVMPFDRPENDNHHKDLLQEFGLQFGLGYSF</sequence>
<dbReference type="Proteomes" id="UP000664317">
    <property type="component" value="Unassembled WGS sequence"/>
</dbReference>
<proteinExistence type="predicted"/>
<evidence type="ECO:0000313" key="3">
    <source>
        <dbReference type="Proteomes" id="UP000664317"/>
    </source>
</evidence>
<evidence type="ECO:0008006" key="4">
    <source>
        <dbReference type="Google" id="ProtNLM"/>
    </source>
</evidence>
<reference evidence="2 3" key="1">
    <citation type="submission" date="2021-03" db="EMBL/GenBank/DDBJ databases">
        <title>novel species isolated from a fishpond in China.</title>
        <authorList>
            <person name="Lu H."/>
            <person name="Cai Z."/>
        </authorList>
    </citation>
    <scope>NUCLEOTIDE SEQUENCE [LARGE SCALE GENOMIC DNA]</scope>
    <source>
        <strain evidence="2 3">H41</strain>
    </source>
</reference>
<dbReference type="RefSeq" id="WP_206579050.1">
    <property type="nucleotide sequence ID" value="NZ_JAFKCT010000006.1"/>
</dbReference>
<name>A0ABS3C6T5_9BACT</name>
<dbReference type="EMBL" id="JAFKCT010000006">
    <property type="protein sequence ID" value="MBN7812279.1"/>
    <property type="molecule type" value="Genomic_DNA"/>
</dbReference>
<feature type="signal peptide" evidence="1">
    <location>
        <begin position="1"/>
        <end position="19"/>
    </location>
</feature>